<evidence type="ECO:0000313" key="3">
    <source>
        <dbReference type="EMBL" id="CAL6008331.1"/>
    </source>
</evidence>
<dbReference type="EMBL" id="CAXDID020000133">
    <property type="protein sequence ID" value="CAL6036152.1"/>
    <property type="molecule type" value="Genomic_DNA"/>
</dbReference>
<keyword evidence="5" id="KW-1185">Reference proteome</keyword>
<reference evidence="3 5" key="2">
    <citation type="submission" date="2024-07" db="EMBL/GenBank/DDBJ databases">
        <authorList>
            <person name="Akdeniz Z."/>
        </authorList>
    </citation>
    <scope>NUCLEOTIDE SEQUENCE [LARGE SCALE GENOMIC DNA]</scope>
</reference>
<sequence>MNTNQFLYFRDIKNDVKPQHEDTFSAPADALFFQKFVKHLLTPHTDECMAECFTQFDAHCRLPLQAQRFLADPETISVFKTYFEKNVRFQPVLATCLVHLFENKSACLFQKLESQVTDDILGLIFDNLIQHPKLILILEQIWENKKLIDLNESNYLIKFEEYLYKAQSKEEVRQQQLRDHVGGVCSCLSILTQLSLQQQAKCLQLMQKYVFKILLLHVPNEELIQVLQFIQIQVLSDPKICCYLVQDNFCETLMKLTDSFNTEIQILSINLISLTIQHYPESLSFYKTQVDKLASTILYIVSGEDDLALSRIAMDVQRLKDGPLRATLKFDEIIKVLIQKQAWGEGVDGEY</sequence>
<evidence type="ECO:0000313" key="1">
    <source>
        <dbReference type="EMBL" id="CAI9954118.1"/>
    </source>
</evidence>
<dbReference type="AlphaFoldDB" id="A0AA86V0H4"/>
<organism evidence="1">
    <name type="scientific">Hexamita inflata</name>
    <dbReference type="NCBI Taxonomy" id="28002"/>
    <lineage>
        <taxon>Eukaryota</taxon>
        <taxon>Metamonada</taxon>
        <taxon>Diplomonadida</taxon>
        <taxon>Hexamitidae</taxon>
        <taxon>Hexamitinae</taxon>
        <taxon>Hexamita</taxon>
    </lineage>
</organism>
<protein>
    <submittedName>
        <fullName evidence="1">Uncharacterized protein</fullName>
    </submittedName>
</protein>
<dbReference type="Proteomes" id="UP001642409">
    <property type="component" value="Unassembled WGS sequence"/>
</dbReference>
<reference evidence="1" key="1">
    <citation type="submission" date="2023-06" db="EMBL/GenBank/DDBJ databases">
        <authorList>
            <person name="Kurt Z."/>
        </authorList>
    </citation>
    <scope>NUCLEOTIDE SEQUENCE</scope>
</reference>
<dbReference type="EMBL" id="CAXDID020000057">
    <property type="protein sequence ID" value="CAL6008331.1"/>
    <property type="molecule type" value="Genomic_DNA"/>
</dbReference>
<evidence type="ECO:0000313" key="4">
    <source>
        <dbReference type="EMBL" id="CAL6036152.1"/>
    </source>
</evidence>
<comment type="caution">
    <text evidence="1">The sequence shown here is derived from an EMBL/GenBank/DDBJ whole genome shotgun (WGS) entry which is preliminary data.</text>
</comment>
<dbReference type="EMBL" id="CATOUU010000967">
    <property type="protein sequence ID" value="CAI9963293.1"/>
    <property type="molecule type" value="Genomic_DNA"/>
</dbReference>
<proteinExistence type="predicted"/>
<name>A0AA86V0H4_9EUKA</name>
<evidence type="ECO:0000313" key="5">
    <source>
        <dbReference type="Proteomes" id="UP001642409"/>
    </source>
</evidence>
<evidence type="ECO:0000313" key="2">
    <source>
        <dbReference type="EMBL" id="CAI9963293.1"/>
    </source>
</evidence>
<accession>A0AA86V0H4</accession>
<gene>
    <name evidence="3" type="ORF">HINF_LOCUS21067</name>
    <name evidence="4" type="ORF">HINF_LOCUS36272</name>
    <name evidence="1" type="ORF">HINF_LOCUS41763</name>
    <name evidence="2" type="ORF">HINF_LOCUS50938</name>
</gene>
<dbReference type="EMBL" id="CATOUU010000845">
    <property type="protein sequence ID" value="CAI9954118.1"/>
    <property type="molecule type" value="Genomic_DNA"/>
</dbReference>